<name>A0A7W8HGM9_9BURK</name>
<comment type="caution">
    <text evidence="6">The sequence shown here is derived from an EMBL/GenBank/DDBJ whole genome shotgun (WGS) entry which is preliminary data.</text>
</comment>
<dbReference type="PANTHER" id="PTHR30160">
    <property type="entry name" value="TETRAACYLDISACCHARIDE 4'-KINASE-RELATED"/>
    <property type="match status" value="1"/>
</dbReference>
<dbReference type="Proteomes" id="UP000532440">
    <property type="component" value="Unassembled WGS sequence"/>
</dbReference>
<dbReference type="AlphaFoldDB" id="A0A7W8HGM9"/>
<dbReference type="NCBIfam" id="TIGR02195">
    <property type="entry name" value="heptsyl_trn_II"/>
    <property type="match status" value="1"/>
</dbReference>
<dbReference type="GO" id="GO:0009244">
    <property type="term" value="P:lipopolysaccharide core region biosynthetic process"/>
    <property type="evidence" value="ECO:0007669"/>
    <property type="project" value="TreeGrafter"/>
</dbReference>
<dbReference type="GO" id="GO:0005829">
    <property type="term" value="C:cytosol"/>
    <property type="evidence" value="ECO:0007669"/>
    <property type="project" value="TreeGrafter"/>
</dbReference>
<keyword evidence="1 6" id="KW-0328">Glycosyltransferase</keyword>
<gene>
    <name evidence="6" type="ORF">HNQ70_001588</name>
</gene>
<dbReference type="InterPro" id="IPR011910">
    <property type="entry name" value="RfaF"/>
</dbReference>
<proteinExistence type="inferred from homology"/>
<dbReference type="GO" id="GO:0008713">
    <property type="term" value="F:ADP-heptose-lipopolysaccharide heptosyltransferase activity"/>
    <property type="evidence" value="ECO:0007669"/>
    <property type="project" value="UniProtKB-EC"/>
</dbReference>
<organism evidence="6 7">
    <name type="scientific">Quisquiliibacterium transsilvanicum</name>
    <dbReference type="NCBI Taxonomy" id="1549638"/>
    <lineage>
        <taxon>Bacteria</taxon>
        <taxon>Pseudomonadati</taxon>
        <taxon>Pseudomonadota</taxon>
        <taxon>Betaproteobacteria</taxon>
        <taxon>Burkholderiales</taxon>
        <taxon>Burkholderiaceae</taxon>
        <taxon>Quisquiliibacterium</taxon>
    </lineage>
</organism>
<dbReference type="EMBL" id="JACHGB010000003">
    <property type="protein sequence ID" value="MBB5271578.1"/>
    <property type="molecule type" value="Genomic_DNA"/>
</dbReference>
<keyword evidence="2 6" id="KW-0808">Transferase</keyword>
<evidence type="ECO:0000256" key="4">
    <source>
        <dbReference type="ARBA" id="ARBA00044042"/>
    </source>
</evidence>
<evidence type="ECO:0000256" key="3">
    <source>
        <dbReference type="ARBA" id="ARBA00043995"/>
    </source>
</evidence>
<evidence type="ECO:0000256" key="5">
    <source>
        <dbReference type="ARBA" id="ARBA00047503"/>
    </source>
</evidence>
<dbReference type="Pfam" id="PF01075">
    <property type="entry name" value="Glyco_transf_9"/>
    <property type="match status" value="1"/>
</dbReference>
<protein>
    <recommendedName>
        <fullName evidence="4">lipopolysaccharide heptosyltransferase II</fullName>
        <ecNumber evidence="4">2.4.99.24</ecNumber>
    </recommendedName>
</protein>
<comment type="similarity">
    <text evidence="3">Belongs to the glycosyltransferase 9 family.</text>
</comment>
<evidence type="ECO:0000256" key="1">
    <source>
        <dbReference type="ARBA" id="ARBA00022676"/>
    </source>
</evidence>
<dbReference type="SUPFAM" id="SSF53756">
    <property type="entry name" value="UDP-Glycosyltransferase/glycogen phosphorylase"/>
    <property type="match status" value="1"/>
</dbReference>
<sequence>MRTLIVAPNWIGDAVMAQPLVACIHGADPGGRIDVLAPPHVAPVFGAMAGVAELIEVANAHGKAQLSERWRLAKRLRTRGYDRCYVLPNSMKSALAPFLAGIPQRIGHRGEARYWLINRMHEDRGEHRPPMVDFYSRLAFEPGSRLPPAPDPVLQRDSAAEQAARERLGLSDDDPLIVLCPGAEYGPAKRWPARHYAALAALAAEEWPEAAILLLGSAKERPLATEIAALSGQPLLNLCGETGLSEALALISGAIGVVSNDSGLMHVAAAYGRPQVAVFGSSDPRHTPPRSPKARVEWLHLECSPCFERECPLGHLDCLNRISPATVFESLKQAMRHETATRPPR</sequence>
<accession>A0A7W8HGM9</accession>
<dbReference type="PANTHER" id="PTHR30160:SF7">
    <property type="entry name" value="ADP-HEPTOSE--LPS HEPTOSYLTRANSFERASE 2"/>
    <property type="match status" value="1"/>
</dbReference>
<dbReference type="CDD" id="cd03789">
    <property type="entry name" value="GT9_LPS_heptosyltransferase"/>
    <property type="match status" value="1"/>
</dbReference>
<reference evidence="6 7" key="1">
    <citation type="submission" date="2020-08" db="EMBL/GenBank/DDBJ databases">
        <title>Genomic Encyclopedia of Type Strains, Phase IV (KMG-IV): sequencing the most valuable type-strain genomes for metagenomic binning, comparative biology and taxonomic classification.</title>
        <authorList>
            <person name="Goeker M."/>
        </authorList>
    </citation>
    <scope>NUCLEOTIDE SEQUENCE [LARGE SCALE GENOMIC DNA]</scope>
    <source>
        <strain evidence="6 7">DSM 29781</strain>
    </source>
</reference>
<comment type="catalytic activity">
    <reaction evidence="5">
        <text>an L-alpha-D-Hep-(1-&gt;5)-[alpha-Kdo-(2-&gt;4)]-alpha-Kdo-(2-&gt;6)-lipid A + ADP-L-glycero-beta-D-manno-heptose = an L-alpha-D-Hep-(1-&gt;3)-L-alpha-D-Hep-(1-&gt;5)-[alpha-Kdo-(2-&gt;4)]-alpha-Kdo-(2-&gt;6)-lipid A + ADP + H(+)</text>
        <dbReference type="Rhea" id="RHEA:74071"/>
        <dbReference type="ChEBI" id="CHEBI:15378"/>
        <dbReference type="ChEBI" id="CHEBI:61506"/>
        <dbReference type="ChEBI" id="CHEBI:193068"/>
        <dbReference type="ChEBI" id="CHEBI:193069"/>
        <dbReference type="ChEBI" id="CHEBI:456216"/>
        <dbReference type="EC" id="2.4.99.24"/>
    </reaction>
</comment>
<dbReference type="InterPro" id="IPR051199">
    <property type="entry name" value="LPS_LOS_Heptosyltrfase"/>
</dbReference>
<dbReference type="InterPro" id="IPR002201">
    <property type="entry name" value="Glyco_trans_9"/>
</dbReference>
<dbReference type="FunFam" id="3.40.50.2000:FF:000023">
    <property type="entry name" value="ADP-heptose--LPS heptosyltransferase II"/>
    <property type="match status" value="1"/>
</dbReference>
<evidence type="ECO:0000256" key="2">
    <source>
        <dbReference type="ARBA" id="ARBA00022679"/>
    </source>
</evidence>
<evidence type="ECO:0000313" key="7">
    <source>
        <dbReference type="Proteomes" id="UP000532440"/>
    </source>
</evidence>
<dbReference type="EC" id="2.4.99.24" evidence="4"/>
<keyword evidence="7" id="KW-1185">Reference proteome</keyword>
<dbReference type="Gene3D" id="3.40.50.2000">
    <property type="entry name" value="Glycogen Phosphorylase B"/>
    <property type="match status" value="2"/>
</dbReference>
<evidence type="ECO:0000313" key="6">
    <source>
        <dbReference type="EMBL" id="MBB5271578.1"/>
    </source>
</evidence>